<dbReference type="AlphaFoldDB" id="A0A9W9EVM7"/>
<evidence type="ECO:0000313" key="3">
    <source>
        <dbReference type="Proteomes" id="UP001149165"/>
    </source>
</evidence>
<feature type="region of interest" description="Disordered" evidence="1">
    <location>
        <begin position="330"/>
        <end position="372"/>
    </location>
</feature>
<sequence>MLFRVTQPSILGFVILWLAYFTSLSYTAHSGHHSHLHTHHRRVAVNSLSGWTKAKLNERAHTYERLYMWEAYKILGQAEGADKQQLIFPFRDEHSMKKKNGKMVKSYVYADGLSNQHLVNGERSMLQLDYVEFMLRMEGKSSVTLYASDRPAITAPTSEDDLERAEKELNSKRYYGLLPMNEVSPYLKGESDSDKLHIRFVQKVVAKMDAIKADSGKASLGDNSDRLARIETIRQRTISLRKAQTENWLIGELSRDDRWNLQESEEVDDGTGGKQTIHRTTVVTVDNADTGVPGEDSISKYQGINFPATFEKSGNKAKIQKKKLTSGEDFETWAKELGEPAPSTNGPSAGESSTTHWQEIDTWERSPWIDCL</sequence>
<evidence type="ECO:0000256" key="1">
    <source>
        <dbReference type="SAM" id="MobiDB-lite"/>
    </source>
</evidence>
<organism evidence="2 3">
    <name type="scientific">Penicillium angulare</name>
    <dbReference type="NCBI Taxonomy" id="116970"/>
    <lineage>
        <taxon>Eukaryota</taxon>
        <taxon>Fungi</taxon>
        <taxon>Dikarya</taxon>
        <taxon>Ascomycota</taxon>
        <taxon>Pezizomycotina</taxon>
        <taxon>Eurotiomycetes</taxon>
        <taxon>Eurotiomycetidae</taxon>
        <taxon>Eurotiales</taxon>
        <taxon>Aspergillaceae</taxon>
        <taxon>Penicillium</taxon>
    </lineage>
</organism>
<reference evidence="2" key="1">
    <citation type="submission" date="2022-11" db="EMBL/GenBank/DDBJ databases">
        <authorList>
            <person name="Petersen C."/>
        </authorList>
    </citation>
    <scope>NUCLEOTIDE SEQUENCE</scope>
    <source>
        <strain evidence="2">IBT 30069</strain>
    </source>
</reference>
<keyword evidence="3" id="KW-1185">Reference proteome</keyword>
<proteinExistence type="predicted"/>
<dbReference type="EMBL" id="JAPQKH010000007">
    <property type="protein sequence ID" value="KAJ5088700.1"/>
    <property type="molecule type" value="Genomic_DNA"/>
</dbReference>
<comment type="caution">
    <text evidence="2">The sequence shown here is derived from an EMBL/GenBank/DDBJ whole genome shotgun (WGS) entry which is preliminary data.</text>
</comment>
<accession>A0A9W9EVM7</accession>
<gene>
    <name evidence="2" type="ORF">N7456_012316</name>
</gene>
<reference evidence="2" key="2">
    <citation type="journal article" date="2023" name="IMA Fungus">
        <title>Comparative genomic study of the Penicillium genus elucidates a diverse pangenome and 15 lateral gene transfer events.</title>
        <authorList>
            <person name="Petersen C."/>
            <person name="Sorensen T."/>
            <person name="Nielsen M.R."/>
            <person name="Sondergaard T.E."/>
            <person name="Sorensen J.L."/>
            <person name="Fitzpatrick D.A."/>
            <person name="Frisvad J.C."/>
            <person name="Nielsen K.L."/>
        </authorList>
    </citation>
    <scope>NUCLEOTIDE SEQUENCE</scope>
    <source>
        <strain evidence="2">IBT 30069</strain>
    </source>
</reference>
<evidence type="ECO:0000313" key="2">
    <source>
        <dbReference type="EMBL" id="KAJ5088700.1"/>
    </source>
</evidence>
<feature type="compositionally biased region" description="Polar residues" evidence="1">
    <location>
        <begin position="342"/>
        <end position="357"/>
    </location>
</feature>
<name>A0A9W9EVM7_9EURO</name>
<dbReference type="Proteomes" id="UP001149165">
    <property type="component" value="Unassembled WGS sequence"/>
</dbReference>
<protein>
    <submittedName>
        <fullName evidence="2">Uncharacterized protein</fullName>
    </submittedName>
</protein>
<dbReference type="OrthoDB" id="4316405at2759"/>